<evidence type="ECO:0000313" key="2">
    <source>
        <dbReference type="Proteomes" id="UP000183015"/>
    </source>
</evidence>
<protein>
    <submittedName>
        <fullName evidence="1">Uncharacterized protein</fullName>
    </submittedName>
</protein>
<proteinExistence type="predicted"/>
<dbReference type="OrthoDB" id="3873670at2"/>
<organism evidence="1 2">
    <name type="scientific">Streptacidiphilus jiangxiensis</name>
    <dbReference type="NCBI Taxonomy" id="235985"/>
    <lineage>
        <taxon>Bacteria</taxon>
        <taxon>Bacillati</taxon>
        <taxon>Actinomycetota</taxon>
        <taxon>Actinomycetes</taxon>
        <taxon>Kitasatosporales</taxon>
        <taxon>Streptomycetaceae</taxon>
        <taxon>Streptacidiphilus</taxon>
    </lineage>
</organism>
<accession>A0A1H8AT99</accession>
<dbReference type="eggNOG" id="ENOG5031K4M">
    <property type="taxonomic scope" value="Bacteria"/>
</dbReference>
<dbReference type="STRING" id="235985.SAMN05414137_14914"/>
<reference evidence="2" key="1">
    <citation type="submission" date="2016-10" db="EMBL/GenBank/DDBJ databases">
        <authorList>
            <person name="Varghese N."/>
        </authorList>
    </citation>
    <scope>NUCLEOTIDE SEQUENCE [LARGE SCALE GENOMIC DNA]</scope>
    <source>
        <strain evidence="2">DSM 45096 / BCRC 16803 / CGMCC 4.1857 / CIP 109030 / JCM 12277 / KCTC 19219 / NBRC 100920 / 33214</strain>
    </source>
</reference>
<gene>
    <name evidence="1" type="ORF">SAMN05414137_14914</name>
</gene>
<dbReference type="Proteomes" id="UP000183015">
    <property type="component" value="Unassembled WGS sequence"/>
</dbReference>
<sequence>MEQMQHVRSRPRIPAVQCGTGAASRRLDRHLAVLGAPALSQVEVAEAVGLIRELTPRGLGTPASTTAPARPNRFSRTVLLAPLRRLKRSLFGSRSSR</sequence>
<keyword evidence="2" id="KW-1185">Reference proteome</keyword>
<dbReference type="RefSeq" id="WP_042455310.1">
    <property type="nucleotide sequence ID" value="NZ_BBPN01000037.1"/>
</dbReference>
<dbReference type="AlphaFoldDB" id="A0A1H8AT99"/>
<name>A0A1H8AT99_STRJI</name>
<dbReference type="EMBL" id="FOAZ01000049">
    <property type="protein sequence ID" value="SEM73184.1"/>
    <property type="molecule type" value="Genomic_DNA"/>
</dbReference>
<evidence type="ECO:0000313" key="1">
    <source>
        <dbReference type="EMBL" id="SEM73184.1"/>
    </source>
</evidence>